<keyword evidence="9" id="KW-0472">Membrane</keyword>
<gene>
    <name evidence="12" type="ORF">SAMN05444420_10854</name>
</gene>
<keyword evidence="9" id="KW-1133">Transmembrane helix</keyword>
<reference evidence="12 13" key="1">
    <citation type="submission" date="2016-10" db="EMBL/GenBank/DDBJ databases">
        <authorList>
            <person name="Varghese N."/>
            <person name="Submissions S."/>
        </authorList>
    </citation>
    <scope>NUCLEOTIDE SEQUENCE [LARGE SCALE GENOMIC DNA]</scope>
    <source>
        <strain evidence="12 13">DSM 11449</strain>
    </source>
</reference>
<keyword evidence="6" id="KW-0560">Oxidoreductase</keyword>
<dbReference type="PRINTS" id="PR00411">
    <property type="entry name" value="PNDRDTASEI"/>
</dbReference>
<dbReference type="EC" id="1.6.5.9" evidence="2"/>
<evidence type="ECO:0000256" key="1">
    <source>
        <dbReference type="ARBA" id="ARBA00005272"/>
    </source>
</evidence>
<evidence type="ECO:0000256" key="4">
    <source>
        <dbReference type="ARBA" id="ARBA00022827"/>
    </source>
</evidence>
<evidence type="ECO:0000256" key="5">
    <source>
        <dbReference type="ARBA" id="ARBA00022946"/>
    </source>
</evidence>
<dbReference type="InterPro" id="IPR036188">
    <property type="entry name" value="FAD/NAD-bd_sf"/>
</dbReference>
<protein>
    <recommendedName>
        <fullName evidence="2">NADH:ubiquinone reductase (non-electrogenic)</fullName>
        <ecNumber evidence="2">1.6.5.9</ecNumber>
    </recommendedName>
</protein>
<dbReference type="PRINTS" id="PR00368">
    <property type="entry name" value="FADPNR"/>
</dbReference>
<evidence type="ECO:0000313" key="13">
    <source>
        <dbReference type="Proteomes" id="UP000182771"/>
    </source>
</evidence>
<comment type="similarity">
    <text evidence="1">Belongs to the NADH dehydrogenase family.</text>
</comment>
<feature type="domain" description="External alternative NADH-ubiquinone oxidoreductase-like C-terminal" evidence="11">
    <location>
        <begin position="357"/>
        <end position="412"/>
    </location>
</feature>
<dbReference type="EMBL" id="FNND01000008">
    <property type="protein sequence ID" value="SDX09763.1"/>
    <property type="molecule type" value="Genomic_DNA"/>
</dbReference>
<evidence type="ECO:0000313" key="12">
    <source>
        <dbReference type="EMBL" id="SDX09763.1"/>
    </source>
</evidence>
<dbReference type="PANTHER" id="PTHR43706">
    <property type="entry name" value="NADH DEHYDROGENASE"/>
    <property type="match status" value="1"/>
</dbReference>
<dbReference type="GeneID" id="85016020"/>
<evidence type="ECO:0000256" key="8">
    <source>
        <dbReference type="ARBA" id="ARBA00047599"/>
    </source>
</evidence>
<evidence type="ECO:0000256" key="7">
    <source>
        <dbReference type="ARBA" id="ARBA00023027"/>
    </source>
</evidence>
<dbReference type="InterPro" id="IPR023753">
    <property type="entry name" value="FAD/NAD-binding_dom"/>
</dbReference>
<dbReference type="PANTHER" id="PTHR43706:SF47">
    <property type="entry name" value="EXTERNAL NADH-UBIQUINONE OXIDOREDUCTASE 1, MITOCHONDRIAL-RELATED"/>
    <property type="match status" value="1"/>
</dbReference>
<dbReference type="Gene3D" id="3.50.50.100">
    <property type="match status" value="1"/>
</dbReference>
<evidence type="ECO:0000259" key="10">
    <source>
        <dbReference type="Pfam" id="PF07992"/>
    </source>
</evidence>
<keyword evidence="9" id="KW-0812">Transmembrane</keyword>
<proteinExistence type="inferred from homology"/>
<dbReference type="Pfam" id="PF07992">
    <property type="entry name" value="Pyr_redox_2"/>
    <property type="match status" value="1"/>
</dbReference>
<organism evidence="12 13">
    <name type="scientific">Capnocytophaga granulosa</name>
    <dbReference type="NCBI Taxonomy" id="45242"/>
    <lineage>
        <taxon>Bacteria</taxon>
        <taxon>Pseudomonadati</taxon>
        <taxon>Bacteroidota</taxon>
        <taxon>Flavobacteriia</taxon>
        <taxon>Flavobacteriales</taxon>
        <taxon>Flavobacteriaceae</taxon>
        <taxon>Capnocytophaga</taxon>
    </lineage>
</organism>
<keyword evidence="7" id="KW-0520">NAD</keyword>
<dbReference type="InterPro" id="IPR054585">
    <property type="entry name" value="NDH2-like_C"/>
</dbReference>
<feature type="domain" description="FAD/NAD(P)-binding" evidence="10">
    <location>
        <begin position="16"/>
        <end position="332"/>
    </location>
</feature>
<evidence type="ECO:0000256" key="3">
    <source>
        <dbReference type="ARBA" id="ARBA00022630"/>
    </source>
</evidence>
<evidence type="ECO:0000256" key="2">
    <source>
        <dbReference type="ARBA" id="ARBA00012637"/>
    </source>
</evidence>
<keyword evidence="4" id="KW-0274">FAD</keyword>
<feature type="transmembrane region" description="Helical" evidence="9">
    <location>
        <begin position="377"/>
        <end position="397"/>
    </location>
</feature>
<dbReference type="Pfam" id="PF22366">
    <property type="entry name" value="NDH2_C"/>
    <property type="match status" value="1"/>
</dbReference>
<keyword evidence="5" id="KW-0809">Transit peptide</keyword>
<accession>A0A1H2YX77</accession>
<dbReference type="InterPro" id="IPR045024">
    <property type="entry name" value="NDH-2"/>
</dbReference>
<sequence length="439" mass="49377">MSTITQLNIPTTNLPRIVVIGAGFGGINIVKQLDFSKMQVVLINKTNYHTFQPLLYQVATAGLEPDSIAHSVRSIFKKEKTFHFRITEVKQIDPEKKCIYTDLGDLSYDYLVIATGSQTNFYGNANIQKYAMPMKTVPEAIDMRSLIIQNLEAAILTNDLEERNSLMNFVIVGGGPTGVELAGAFAELKSHILPTDYPDLDIRKMNVNLIQADPRLLVGMGEKSSQKAKEYLEKMGVTIWFNTFVKDYDGTNVVTNTHNFETRTLIWTAGVKGSTIEGIPQESIQFGRYVVNEFSEIKGCKDIYAIGDIACMISDKYPKGHPMVAQPAIQQGKQLGKNLKRKIAGKKNLVPFSYFDKGAMATVGRNKAVVEIAGMRFSGWFAWILWMVVHLAFLVGFRNKMVALANWIVQYFQYNKGVRLIIRPYKSAYEREQEQALKP</sequence>
<name>A0A1H2YX77_9FLAO</name>
<dbReference type="RefSeq" id="WP_009641834.1">
    <property type="nucleotide sequence ID" value="NZ_CAUUXI010000054.1"/>
</dbReference>
<evidence type="ECO:0000256" key="9">
    <source>
        <dbReference type="SAM" id="Phobius"/>
    </source>
</evidence>
<dbReference type="AlphaFoldDB" id="A0A1H2YX77"/>
<evidence type="ECO:0000256" key="6">
    <source>
        <dbReference type="ARBA" id="ARBA00023002"/>
    </source>
</evidence>
<comment type="catalytic activity">
    <reaction evidence="8">
        <text>a quinone + NADH + H(+) = a quinol + NAD(+)</text>
        <dbReference type="Rhea" id="RHEA:46160"/>
        <dbReference type="ChEBI" id="CHEBI:15378"/>
        <dbReference type="ChEBI" id="CHEBI:24646"/>
        <dbReference type="ChEBI" id="CHEBI:57540"/>
        <dbReference type="ChEBI" id="CHEBI:57945"/>
        <dbReference type="ChEBI" id="CHEBI:132124"/>
        <dbReference type="EC" id="1.6.5.9"/>
    </reaction>
</comment>
<keyword evidence="3" id="KW-0285">Flavoprotein</keyword>
<dbReference type="OrthoDB" id="9781621at2"/>
<dbReference type="SUPFAM" id="SSF51905">
    <property type="entry name" value="FAD/NAD(P)-binding domain"/>
    <property type="match status" value="2"/>
</dbReference>
<dbReference type="Proteomes" id="UP000182771">
    <property type="component" value="Unassembled WGS sequence"/>
</dbReference>
<dbReference type="GO" id="GO:0050136">
    <property type="term" value="F:NADH dehydrogenase (quinone) (non-electrogenic) activity"/>
    <property type="evidence" value="ECO:0007669"/>
    <property type="project" value="UniProtKB-EC"/>
</dbReference>
<comment type="caution">
    <text evidence="12">The sequence shown here is derived from an EMBL/GenBank/DDBJ whole genome shotgun (WGS) entry which is preliminary data.</text>
</comment>
<keyword evidence="13" id="KW-1185">Reference proteome</keyword>
<evidence type="ECO:0000259" key="11">
    <source>
        <dbReference type="Pfam" id="PF22366"/>
    </source>
</evidence>